<proteinExistence type="predicted"/>
<evidence type="ECO:0000313" key="1">
    <source>
        <dbReference type="EMBL" id="OGG01177.1"/>
    </source>
</evidence>
<dbReference type="EMBL" id="MFIX01000221">
    <property type="protein sequence ID" value="OGG01177.1"/>
    <property type="molecule type" value="Genomic_DNA"/>
</dbReference>
<gene>
    <name evidence="1" type="ORF">A3F83_15725</name>
</gene>
<dbReference type="STRING" id="1817867.A3F83_15725"/>
<evidence type="ECO:0008006" key="3">
    <source>
        <dbReference type="Google" id="ProtNLM"/>
    </source>
</evidence>
<accession>A0A1F5YMI6</accession>
<sequence>MRFYPLEAVVRGISLALFFAFLAVVPIPARSADDSPFVINPVISTDKSVDCSSVDRILAGLVHPGMTDEQKVLAVFNWIRRVMYHGDGPEEYAFDFGKMVQVLGNGSCLRQTAPLALLLKRLGYESESWVHDGHHMLQVSYGGKWHCLDPHMNFYVFDRSVPPHIAGLEQLRVDSTLAWAAEAEHRSAPGFLLCGDSPAWFSGGGLWEKEPGWPDVTIKDPLRRLTLRRGESISFSWLPGDYYYRKAWQFDYGPYHTCGARDSLDTANWPIYEPYRAIVNDTPCYRHWAQGKMVYYPDLFSDHFQDGVAGQKNIVRLCPCFVLMPQDLRYPGELVFSVDCPYVITAGEFRVKKGEMHGGITAEVSTDGMKNWQPVTVTDSGQVVRGLFVDQINGSFNGYYLKLILAGDSSMESLEMTSYFQHNPLALPYLVPGENLLKVEAEHFGSQLKLEWSYAEGPDWKNTKTILRNFPEAGELKVAVGGEKYPRNLSLTLSVLP</sequence>
<organism evidence="1 2">
    <name type="scientific">Candidatus Glassbacteria bacterium RIFCSPLOWO2_12_FULL_58_11</name>
    <dbReference type="NCBI Taxonomy" id="1817867"/>
    <lineage>
        <taxon>Bacteria</taxon>
        <taxon>Candidatus Glassiibacteriota</taxon>
    </lineage>
</organism>
<name>A0A1F5YMI6_9BACT</name>
<protein>
    <recommendedName>
        <fullName evidence="3">Transglutaminase-like domain-containing protein</fullName>
    </recommendedName>
</protein>
<dbReference type="Proteomes" id="UP000179129">
    <property type="component" value="Unassembled WGS sequence"/>
</dbReference>
<evidence type="ECO:0000313" key="2">
    <source>
        <dbReference type="Proteomes" id="UP000179129"/>
    </source>
</evidence>
<reference evidence="1 2" key="1">
    <citation type="journal article" date="2016" name="Nat. Commun.">
        <title>Thousands of microbial genomes shed light on interconnected biogeochemical processes in an aquifer system.</title>
        <authorList>
            <person name="Anantharaman K."/>
            <person name="Brown C.T."/>
            <person name="Hug L.A."/>
            <person name="Sharon I."/>
            <person name="Castelle C.J."/>
            <person name="Probst A.J."/>
            <person name="Thomas B.C."/>
            <person name="Singh A."/>
            <person name="Wilkins M.J."/>
            <person name="Karaoz U."/>
            <person name="Brodie E.L."/>
            <person name="Williams K.H."/>
            <person name="Hubbard S.S."/>
            <person name="Banfield J.F."/>
        </authorList>
    </citation>
    <scope>NUCLEOTIDE SEQUENCE [LARGE SCALE GENOMIC DNA]</scope>
</reference>
<dbReference type="AlphaFoldDB" id="A0A1F5YMI6"/>
<comment type="caution">
    <text evidence="1">The sequence shown here is derived from an EMBL/GenBank/DDBJ whole genome shotgun (WGS) entry which is preliminary data.</text>
</comment>